<dbReference type="HAMAP" id="MF_01320_B">
    <property type="entry name" value="Ribosomal_uL2_B"/>
    <property type="match status" value="1"/>
</dbReference>
<evidence type="ECO:0000256" key="1">
    <source>
        <dbReference type="ARBA" id="ARBA00005636"/>
    </source>
</evidence>
<evidence type="ECO:0000259" key="7">
    <source>
        <dbReference type="SMART" id="SM01382"/>
    </source>
</evidence>
<dbReference type="FunFam" id="4.10.950.10:FF:000001">
    <property type="entry name" value="50S ribosomal protein L2"/>
    <property type="match status" value="1"/>
</dbReference>
<keyword evidence="5" id="KW-0694">RNA-binding</keyword>
<feature type="compositionally biased region" description="Gly residues" evidence="6">
    <location>
        <begin position="232"/>
        <end position="245"/>
    </location>
</feature>
<dbReference type="GO" id="GO:0019843">
    <property type="term" value="F:rRNA binding"/>
    <property type="evidence" value="ECO:0007669"/>
    <property type="project" value="UniProtKB-UniRule"/>
</dbReference>
<keyword evidence="3 5" id="KW-0687">Ribonucleoprotein</keyword>
<dbReference type="SUPFAM" id="SSF50104">
    <property type="entry name" value="Translation proteins SH3-like domain"/>
    <property type="match status" value="1"/>
</dbReference>
<protein>
    <recommendedName>
        <fullName evidence="4 5">Large ribosomal subunit protein uL2</fullName>
    </recommendedName>
</protein>
<dbReference type="InterPro" id="IPR014722">
    <property type="entry name" value="Rib_uL2_dom2"/>
</dbReference>
<dbReference type="GO" id="GO:0015934">
    <property type="term" value="C:large ribosomal subunit"/>
    <property type="evidence" value="ECO:0007669"/>
    <property type="project" value="InterPro"/>
</dbReference>
<name>H5SGQ0_9BACT</name>
<evidence type="ECO:0000256" key="6">
    <source>
        <dbReference type="SAM" id="MobiDB-lite"/>
    </source>
</evidence>
<dbReference type="SMART" id="SM01382">
    <property type="entry name" value="Ribosomal_L2_C"/>
    <property type="match status" value="1"/>
</dbReference>
<dbReference type="InterPro" id="IPR008991">
    <property type="entry name" value="Translation_prot_SH3-like_sf"/>
</dbReference>
<evidence type="ECO:0000256" key="3">
    <source>
        <dbReference type="ARBA" id="ARBA00023274"/>
    </source>
</evidence>
<dbReference type="GO" id="GO:0002181">
    <property type="term" value="P:cytoplasmic translation"/>
    <property type="evidence" value="ECO:0007669"/>
    <property type="project" value="TreeGrafter"/>
</dbReference>
<dbReference type="Gene3D" id="2.40.50.140">
    <property type="entry name" value="Nucleic acid-binding proteins"/>
    <property type="match status" value="1"/>
</dbReference>
<dbReference type="InterPro" id="IPR022666">
    <property type="entry name" value="Ribosomal_uL2_RNA-bd_dom"/>
</dbReference>
<dbReference type="GO" id="GO:0016740">
    <property type="term" value="F:transferase activity"/>
    <property type="evidence" value="ECO:0007669"/>
    <property type="project" value="InterPro"/>
</dbReference>
<dbReference type="InterPro" id="IPR014726">
    <property type="entry name" value="Ribosomal_uL2_dom3"/>
</dbReference>
<dbReference type="PANTHER" id="PTHR13691">
    <property type="entry name" value="RIBOSOMAL PROTEIN L2"/>
    <property type="match status" value="1"/>
</dbReference>
<dbReference type="FunFam" id="2.30.30.30:FF:000001">
    <property type="entry name" value="50S ribosomal protein L2"/>
    <property type="match status" value="1"/>
</dbReference>
<gene>
    <name evidence="5" type="primary">rplB</name>
    <name evidence="9" type="ORF">HGMM_F27B02C38</name>
</gene>
<dbReference type="SMART" id="SM01383">
    <property type="entry name" value="Ribosomal_L2"/>
    <property type="match status" value="1"/>
</dbReference>
<evidence type="ECO:0000256" key="5">
    <source>
        <dbReference type="HAMAP-Rule" id="MF_01320"/>
    </source>
</evidence>
<evidence type="ECO:0000256" key="4">
    <source>
        <dbReference type="ARBA" id="ARBA00035242"/>
    </source>
</evidence>
<dbReference type="Gene3D" id="4.10.950.10">
    <property type="entry name" value="Ribosomal protein L2, domain 3"/>
    <property type="match status" value="1"/>
</dbReference>
<evidence type="ECO:0000313" key="9">
    <source>
        <dbReference type="EMBL" id="BAL55336.1"/>
    </source>
</evidence>
<evidence type="ECO:0000259" key="8">
    <source>
        <dbReference type="SMART" id="SM01383"/>
    </source>
</evidence>
<dbReference type="GO" id="GO:0003735">
    <property type="term" value="F:structural constituent of ribosome"/>
    <property type="evidence" value="ECO:0007669"/>
    <property type="project" value="InterPro"/>
</dbReference>
<dbReference type="Pfam" id="PF00181">
    <property type="entry name" value="Ribosomal_L2_N"/>
    <property type="match status" value="1"/>
</dbReference>
<reference evidence="9" key="2">
    <citation type="journal article" date="2012" name="PLoS ONE">
        <title>A Deeply Branching Thermophilic Bacterium with an Ancient Acetyl-CoA Pathway Dominates a Subsurface Ecosystem.</title>
        <authorList>
            <person name="Takami H."/>
            <person name="Noguchi H."/>
            <person name="Takaki Y."/>
            <person name="Uchiyama I."/>
            <person name="Toyoda A."/>
            <person name="Nishi S."/>
            <person name="Chee G.-J."/>
            <person name="Arai W."/>
            <person name="Nunoura T."/>
            <person name="Itoh T."/>
            <person name="Hattori M."/>
            <person name="Takai K."/>
        </authorList>
    </citation>
    <scope>NUCLEOTIDE SEQUENCE</scope>
</reference>
<dbReference type="EMBL" id="AP011715">
    <property type="protein sequence ID" value="BAL55336.1"/>
    <property type="molecule type" value="Genomic_DNA"/>
</dbReference>
<dbReference type="InterPro" id="IPR022669">
    <property type="entry name" value="Ribosomal_uL2_C"/>
</dbReference>
<comment type="function">
    <text evidence="5">One of the primary rRNA binding proteins. Required for association of the 30S and 50S subunits to form the 70S ribosome, for tRNA binding and peptide bond formation. It has been suggested to have peptidyltransferase activity; this is somewhat controversial. Makes several contacts with the 16S rRNA in the 70S ribosome.</text>
</comment>
<keyword evidence="2 5" id="KW-0689">Ribosomal protein</keyword>
<dbReference type="Pfam" id="PF03947">
    <property type="entry name" value="Ribosomal_L2_C"/>
    <property type="match status" value="1"/>
</dbReference>
<dbReference type="InterPro" id="IPR022671">
    <property type="entry name" value="Ribosomal_uL2_CS"/>
</dbReference>
<keyword evidence="5" id="KW-0699">rRNA-binding</keyword>
<feature type="domain" description="Large ribosomal subunit protein uL2 C-terminal" evidence="7">
    <location>
        <begin position="124"/>
        <end position="255"/>
    </location>
</feature>
<feature type="region of interest" description="Disordered" evidence="6">
    <location>
        <begin position="221"/>
        <end position="277"/>
    </location>
</feature>
<feature type="region of interest" description="Disordered" evidence="6">
    <location>
        <begin position="32"/>
        <end position="53"/>
    </location>
</feature>
<dbReference type="PROSITE" id="PS00467">
    <property type="entry name" value="RIBOSOMAL_L2"/>
    <property type="match status" value="1"/>
</dbReference>
<dbReference type="InterPro" id="IPR002171">
    <property type="entry name" value="Ribosomal_uL2"/>
</dbReference>
<dbReference type="NCBIfam" id="TIGR01171">
    <property type="entry name" value="rplB_bact"/>
    <property type="match status" value="1"/>
</dbReference>
<dbReference type="InterPro" id="IPR012340">
    <property type="entry name" value="NA-bd_OB-fold"/>
</dbReference>
<dbReference type="SUPFAM" id="SSF50249">
    <property type="entry name" value="Nucleic acid-binding proteins"/>
    <property type="match status" value="1"/>
</dbReference>
<organism evidence="9">
    <name type="scientific">uncultured Chlorobiota bacterium</name>
    <dbReference type="NCBI Taxonomy" id="156405"/>
    <lineage>
        <taxon>Bacteria</taxon>
        <taxon>Pseudomonadati</taxon>
        <taxon>Chlorobiota</taxon>
        <taxon>environmental samples</taxon>
    </lineage>
</organism>
<dbReference type="AlphaFoldDB" id="H5SGQ0"/>
<comment type="similarity">
    <text evidence="1 5">Belongs to the universal ribosomal protein uL2 family.</text>
</comment>
<feature type="domain" description="Large ribosomal subunit protein uL2 RNA-binding" evidence="8">
    <location>
        <begin position="42"/>
        <end position="118"/>
    </location>
</feature>
<feature type="compositionally biased region" description="Basic and acidic residues" evidence="6">
    <location>
        <begin position="266"/>
        <end position="277"/>
    </location>
</feature>
<accession>H5SGQ0</accession>
<proteinExistence type="inferred from homology"/>
<evidence type="ECO:0000256" key="2">
    <source>
        <dbReference type="ARBA" id="ARBA00022980"/>
    </source>
</evidence>
<dbReference type="InterPro" id="IPR005880">
    <property type="entry name" value="Ribosomal_uL2_bac/org-type"/>
</dbReference>
<dbReference type="Gene3D" id="2.30.30.30">
    <property type="match status" value="1"/>
</dbReference>
<sequence length="277" mass="30756">MGIRVLKPITPGTRFYSVSTFEELTTDRPFKPLLEPLKSSGGRNNLGRITSRHRGGRHKRRYRIIDFKRDKTGVPARVLTIEYDPNRSARIALVQYEDGEYRYILAPDGLKVGDVIESGPQAEIKVGNALPLYRIPAGTFIHNIELKPGKGGQLVRSAGTAAQLMGIEGKYAIVKLPSGEMRLILSRCMATIGRVSNPDHENISYGKAGRMRWLGVRPQTRGIAMNPVDHPNGGGEGRSKSGGGRQHPESPWGQLAKGLKTRKKNKPSDKYILRRRK</sequence>
<dbReference type="FunFam" id="2.40.50.140:FF:000003">
    <property type="entry name" value="50S ribosomal protein L2"/>
    <property type="match status" value="1"/>
</dbReference>
<reference evidence="9" key="1">
    <citation type="journal article" date="2005" name="Environ. Microbiol.">
        <title>Genetic and functional properties of uncultivated thermophilic crenarchaeotes from a subsurface gold mine as revealed by analysis of genome fragments.</title>
        <authorList>
            <person name="Nunoura T."/>
            <person name="Hirayama H."/>
            <person name="Takami H."/>
            <person name="Oida H."/>
            <person name="Nishi S."/>
            <person name="Shimamura S."/>
            <person name="Suzuki Y."/>
            <person name="Inagaki F."/>
            <person name="Takai K."/>
            <person name="Nealson K.H."/>
            <person name="Horikoshi K."/>
        </authorList>
    </citation>
    <scope>NUCLEOTIDE SEQUENCE</scope>
</reference>
<comment type="subunit">
    <text evidence="5">Part of the 50S ribosomal subunit. Forms a bridge to the 30S subunit in the 70S ribosome.</text>
</comment>
<dbReference type="PIRSF" id="PIRSF002158">
    <property type="entry name" value="Ribosomal_L2"/>
    <property type="match status" value="1"/>
</dbReference>
<dbReference type="PANTHER" id="PTHR13691:SF5">
    <property type="entry name" value="LARGE RIBOSOMAL SUBUNIT PROTEIN UL2M"/>
    <property type="match status" value="1"/>
</dbReference>